<dbReference type="GO" id="GO:0005737">
    <property type="term" value="C:cytoplasm"/>
    <property type="evidence" value="ECO:0007669"/>
    <property type="project" value="TreeGrafter"/>
</dbReference>
<dbReference type="AlphaFoldDB" id="A0A1I3Q6R1"/>
<dbReference type="Gene3D" id="1.25.40.10">
    <property type="entry name" value="Tetratricopeptide repeat domain"/>
    <property type="match status" value="2"/>
</dbReference>
<dbReference type="Pfam" id="PF14559">
    <property type="entry name" value="TPR_19"/>
    <property type="match status" value="1"/>
</dbReference>
<evidence type="ECO:0000313" key="4">
    <source>
        <dbReference type="Proteomes" id="UP000198919"/>
    </source>
</evidence>
<keyword evidence="5" id="KW-1185">Reference proteome</keyword>
<dbReference type="SUPFAM" id="SSF48452">
    <property type="entry name" value="TPR-like"/>
    <property type="match status" value="1"/>
</dbReference>
<dbReference type="STRING" id="351675.SAMN05421680_10735"/>
<evidence type="ECO:0000313" key="2">
    <source>
        <dbReference type="EMBL" id="PHM40087.1"/>
    </source>
</evidence>
<dbReference type="PROSITE" id="PS51352">
    <property type="entry name" value="THIOREDOXIN_2"/>
    <property type="match status" value="1"/>
</dbReference>
<proteinExistence type="predicted"/>
<gene>
    <name evidence="3" type="ORF">SAMN05421680_10735</name>
    <name evidence="2" type="ORF">Xmau_02273</name>
</gene>
<dbReference type="GO" id="GO:0015035">
    <property type="term" value="F:protein-disulfide reductase activity"/>
    <property type="evidence" value="ECO:0007669"/>
    <property type="project" value="TreeGrafter"/>
</dbReference>
<dbReference type="Pfam" id="PF14561">
    <property type="entry name" value="TPR_20"/>
    <property type="match status" value="1"/>
</dbReference>
<dbReference type="InterPro" id="IPR013766">
    <property type="entry name" value="Thioredoxin_domain"/>
</dbReference>
<feature type="domain" description="Thioredoxin" evidence="1">
    <location>
        <begin position="1"/>
        <end position="119"/>
    </location>
</feature>
<dbReference type="SUPFAM" id="SSF52833">
    <property type="entry name" value="Thioredoxin-like"/>
    <property type="match status" value="1"/>
</dbReference>
<organism evidence="3 4">
    <name type="scientific">Xenorhabdus mauleonii</name>
    <dbReference type="NCBI Taxonomy" id="351675"/>
    <lineage>
        <taxon>Bacteria</taxon>
        <taxon>Pseudomonadati</taxon>
        <taxon>Pseudomonadota</taxon>
        <taxon>Gammaproteobacteria</taxon>
        <taxon>Enterobacterales</taxon>
        <taxon>Morganellaceae</taxon>
        <taxon>Xenorhabdus</taxon>
    </lineage>
</organism>
<name>A0A1I3Q6R1_9GAMM</name>
<dbReference type="OrthoDB" id="9790390at2"/>
<dbReference type="Gene3D" id="3.40.30.10">
    <property type="entry name" value="Glutaredoxin"/>
    <property type="match status" value="1"/>
</dbReference>
<accession>A0A1I3Q6R1</accession>
<dbReference type="PANTHER" id="PTHR45663">
    <property type="entry name" value="GEO12009P1"/>
    <property type="match status" value="1"/>
</dbReference>
<dbReference type="InterPro" id="IPR036249">
    <property type="entry name" value="Thioredoxin-like_sf"/>
</dbReference>
<dbReference type="GO" id="GO:0006950">
    <property type="term" value="P:response to stress"/>
    <property type="evidence" value="ECO:0007669"/>
    <property type="project" value="UniProtKB-ARBA"/>
</dbReference>
<reference evidence="4" key="1">
    <citation type="submission" date="2016-10" db="EMBL/GenBank/DDBJ databases">
        <authorList>
            <person name="Varghese N."/>
            <person name="Submissions S."/>
        </authorList>
    </citation>
    <scope>NUCLEOTIDE SEQUENCE [LARGE SCALE GENOMIC DNA]</scope>
    <source>
        <strain evidence="4">DSM 17908</strain>
    </source>
</reference>
<dbReference type="CDD" id="cd02956">
    <property type="entry name" value="ybbN"/>
    <property type="match status" value="1"/>
</dbReference>
<dbReference type="PANTHER" id="PTHR45663:SF11">
    <property type="entry name" value="GEO12009P1"/>
    <property type="match status" value="1"/>
</dbReference>
<evidence type="ECO:0000259" key="1">
    <source>
        <dbReference type="PROSITE" id="PS51352"/>
    </source>
</evidence>
<dbReference type="Proteomes" id="UP000198919">
    <property type="component" value="Unassembled WGS sequence"/>
</dbReference>
<reference evidence="2 5" key="3">
    <citation type="journal article" date="2017" name="Nat. Microbiol.">
        <title>Natural product diversity associated with the nematode symbionts Photorhabdus and Xenorhabdus.</title>
        <authorList>
            <person name="Tobias N.J."/>
            <person name="Wolff H."/>
            <person name="Djahanschiri B."/>
            <person name="Grundmann F."/>
            <person name="Kronenwerth M."/>
            <person name="Shi Y.M."/>
            <person name="Simonyi S."/>
            <person name="Grun P."/>
            <person name="Shapiro-Ilan D."/>
            <person name="Pidot S.J."/>
            <person name="Stinear T.P."/>
            <person name="Ebersberger I."/>
            <person name="Bode H.B."/>
        </authorList>
    </citation>
    <scope>NUCLEOTIDE SEQUENCE [LARGE SCALE GENOMIC DNA]</scope>
    <source>
        <strain evidence="2 5">DSM 17908</strain>
    </source>
</reference>
<dbReference type="Pfam" id="PF00085">
    <property type="entry name" value="Thioredoxin"/>
    <property type="match status" value="1"/>
</dbReference>
<dbReference type="InterPro" id="IPR011990">
    <property type="entry name" value="TPR-like_helical_dom_sf"/>
</dbReference>
<dbReference type="RefSeq" id="WP_092510056.1">
    <property type="nucleotide sequence ID" value="NZ_CAWNQB010000067.1"/>
</dbReference>
<dbReference type="Proteomes" id="UP000224607">
    <property type="component" value="Unassembled WGS sequence"/>
</dbReference>
<protein>
    <submittedName>
        <fullName evidence="2 3">Thioredoxin</fullName>
    </submittedName>
</protein>
<reference evidence="3" key="2">
    <citation type="submission" date="2016-10" db="EMBL/GenBank/DDBJ databases">
        <authorList>
            <person name="de Groot N.N."/>
        </authorList>
    </citation>
    <scope>NUCLEOTIDE SEQUENCE [LARGE SCALE GENOMIC DNA]</scope>
    <source>
        <strain evidence="3">DSM 17908</strain>
    </source>
</reference>
<dbReference type="EMBL" id="NITY01000007">
    <property type="protein sequence ID" value="PHM40087.1"/>
    <property type="molecule type" value="Genomic_DNA"/>
</dbReference>
<sequence length="292" mass="32510">MEATLNTNSNAGYIVNIDESNIAEIVQQSLNQLVVFYFWSPQDLHCHELEATLDKIAHAYAGQFILAKVNSLQLPHITAQFGIRGLPTTMFVQEARPVHAFEGIQTDESIRDMFAKLLGQEEKSPLEQVNDLLVAGNNQEALVLLKTIHQENPQDTNVTLLLAQVNLTLNHLDDAQNLLDTVPLEEQDEHYHELLAGIKAQREAADSPEIQQLQQELATQPENAELAIKLAAKLHEVGRNEEALELLFGFLKKDLAAADGAVKKMLMDIISTLGAGDSLASKYRRHVYSLLY</sequence>
<evidence type="ECO:0000313" key="5">
    <source>
        <dbReference type="Proteomes" id="UP000224607"/>
    </source>
</evidence>
<dbReference type="EMBL" id="FORG01000007">
    <property type="protein sequence ID" value="SFJ28806.1"/>
    <property type="molecule type" value="Genomic_DNA"/>
</dbReference>
<evidence type="ECO:0000313" key="3">
    <source>
        <dbReference type="EMBL" id="SFJ28806.1"/>
    </source>
</evidence>